<sequence>MRIADVVTFADIVKLPKKHLQEIATAMSIDTNDRAFNLAKDIWSDLKRKSSGEKHDFLFNHYNKVFAGNTSVSWFTCDSLEGLKKGIIERERNNPFNEKIPYKEEELINPKLRSAAEIDEDSYYLRFIYQDGTRRIIGEDIEVLPTTKTATVYINETKNLVEVRDKPDDALKIAGLVASYVNQQITLDKYNFLAPYGSKIEDIADQLHNGRFTESKAFPETFIDTFNEKENETIVNILGAIDEYYEYDDIDTLQQKLEEAKSILGDELLTSPFIAIILAGMGDVGLKVNEKDLRHTPFYNLLGPYLQTSGGYIKFQVEVNNVWQEFSINIGVRPKSVYFKSNKTTEEVIEEVRSKVILSTFN</sequence>
<dbReference type="Proteomes" id="UP000287756">
    <property type="component" value="Chromosome"/>
</dbReference>
<dbReference type="EMBL" id="CP026118">
    <property type="protein sequence ID" value="QAS52358.1"/>
    <property type="molecule type" value="Genomic_DNA"/>
</dbReference>
<dbReference type="OrthoDB" id="2517369at2"/>
<dbReference type="KEGG" id="hli:HLI_09000"/>
<evidence type="ECO:0000313" key="1">
    <source>
        <dbReference type="EMBL" id="QAS52358.1"/>
    </source>
</evidence>
<organism evidence="1 2">
    <name type="scientific">Halobacillus litoralis</name>
    <dbReference type="NCBI Taxonomy" id="45668"/>
    <lineage>
        <taxon>Bacteria</taxon>
        <taxon>Bacillati</taxon>
        <taxon>Bacillota</taxon>
        <taxon>Bacilli</taxon>
        <taxon>Bacillales</taxon>
        <taxon>Bacillaceae</taxon>
        <taxon>Halobacillus</taxon>
    </lineage>
</organism>
<name>A0A410MCF3_9BACI</name>
<gene>
    <name evidence="1" type="ORF">HLI_09000</name>
</gene>
<protein>
    <submittedName>
        <fullName evidence="1">Uncharacterized protein</fullName>
    </submittedName>
</protein>
<dbReference type="RefSeq" id="WP_128524645.1">
    <property type="nucleotide sequence ID" value="NZ_CP026118.1"/>
</dbReference>
<evidence type="ECO:0000313" key="2">
    <source>
        <dbReference type="Proteomes" id="UP000287756"/>
    </source>
</evidence>
<reference evidence="1 2" key="1">
    <citation type="submission" date="2018-01" db="EMBL/GenBank/DDBJ databases">
        <title>The whole genome sequencing and assembly of Halobacillus litoralis ERB031 strain.</title>
        <authorList>
            <person name="Lee S.-J."/>
            <person name="Park M.-K."/>
            <person name="Kim J.-Y."/>
            <person name="Lee Y.-J."/>
            <person name="Yi H."/>
            <person name="Bahn Y.-S."/>
            <person name="Kim J.F."/>
            <person name="Lee D.-W."/>
        </authorList>
    </citation>
    <scope>NUCLEOTIDE SEQUENCE [LARGE SCALE GENOMIC DNA]</scope>
    <source>
        <strain evidence="1 2">ERB 031</strain>
    </source>
</reference>
<accession>A0A410MCF3</accession>
<proteinExistence type="predicted"/>
<dbReference type="AlphaFoldDB" id="A0A410MCF3"/>